<evidence type="ECO:0000259" key="5">
    <source>
        <dbReference type="Pfam" id="PF13458"/>
    </source>
</evidence>
<dbReference type="OrthoDB" id="7210494at2"/>
<keyword evidence="3" id="KW-0029">Amino-acid transport</keyword>
<dbReference type="AlphaFoldDB" id="A0A418WNI3"/>
<feature type="region of interest" description="Disordered" evidence="4">
    <location>
        <begin position="41"/>
        <end position="61"/>
    </location>
</feature>
<gene>
    <name evidence="6" type="ORF">D3876_12700</name>
</gene>
<comment type="caution">
    <text evidence="6">The sequence shown here is derived from an EMBL/GenBank/DDBJ whole genome shotgun (WGS) entry which is preliminary data.</text>
</comment>
<evidence type="ECO:0000256" key="4">
    <source>
        <dbReference type="SAM" id="MobiDB-lite"/>
    </source>
</evidence>
<name>A0A418WNI3_9SPHN</name>
<dbReference type="PANTHER" id="PTHR30483">
    <property type="entry name" value="LEUCINE-SPECIFIC-BINDING PROTEIN"/>
    <property type="match status" value="1"/>
</dbReference>
<dbReference type="InterPro" id="IPR028081">
    <property type="entry name" value="Leu-bd"/>
</dbReference>
<dbReference type="PROSITE" id="PS51257">
    <property type="entry name" value="PROKAR_LIPOPROTEIN"/>
    <property type="match status" value="1"/>
</dbReference>
<proteinExistence type="inferred from homology"/>
<evidence type="ECO:0000256" key="1">
    <source>
        <dbReference type="ARBA" id="ARBA00010062"/>
    </source>
</evidence>
<keyword evidence="2" id="KW-0732">Signal</keyword>
<dbReference type="RefSeq" id="WP_119763825.1">
    <property type="nucleotide sequence ID" value="NZ_QYUM01000003.1"/>
</dbReference>
<comment type="similarity">
    <text evidence="1">Belongs to the leucine-binding protein family.</text>
</comment>
<reference evidence="6 7" key="1">
    <citation type="submission" date="2018-09" db="EMBL/GenBank/DDBJ databases">
        <authorList>
            <person name="Zhu H."/>
        </authorList>
    </citation>
    <scope>NUCLEOTIDE SEQUENCE [LARGE SCALE GENOMIC DNA]</scope>
    <source>
        <strain evidence="6 7">K2R01-6</strain>
    </source>
</reference>
<dbReference type="CDD" id="cd06339">
    <property type="entry name" value="PBP1_YraM_LppC_lipoprotein-like"/>
    <property type="match status" value="1"/>
</dbReference>
<feature type="domain" description="Leucine-binding protein" evidence="5">
    <location>
        <begin position="68"/>
        <end position="385"/>
    </location>
</feature>
<protein>
    <submittedName>
        <fullName evidence="6">Penicillin-binding protein activator</fullName>
    </submittedName>
</protein>
<dbReference type="GO" id="GO:0006865">
    <property type="term" value="P:amino acid transport"/>
    <property type="evidence" value="ECO:0007669"/>
    <property type="project" value="UniProtKB-KW"/>
</dbReference>
<keyword evidence="3" id="KW-0813">Transport</keyword>
<dbReference type="InterPro" id="IPR028082">
    <property type="entry name" value="Peripla_BP_I"/>
</dbReference>
<dbReference type="Gene3D" id="3.40.50.2300">
    <property type="match status" value="2"/>
</dbReference>
<sequence length="399" mass="41282">MAEAVLRLQPAVTRKSRLFGTFGVLVAGLALAGCQTMIPKGKPAPKPVTEQPDGPVGPGLPEDQLRHRVALLVPMTGSNAGVGESIANAANLAVLDTGGKQIRMTTYDTALGAAAAAQKAIADGNKVILGPLLAEDVRAVAPIARKANVPIISFSNDASVSGGGTWLLGYSPAQSIERVVGFARTKGAASFAGLAPNGVYGQRASSAMIRAVEAAGGRMVGMQNYDRSQKSMQAAVTRLAQTSSYDALLIADSGGVAVQLAPMVRKGGGANAHLLGTELWNTEGAIANSPVLRGAWFASVSDGLYTQLSTKYRARYGKAPYRLSSLGYDAVLLVTRVARDWKVGTAFPGRVLGDAGGFAGIDGAFRFDKDGIAQRALEVQQVDAGRFTVVSPAPKTFGD</sequence>
<evidence type="ECO:0000313" key="7">
    <source>
        <dbReference type="Proteomes" id="UP000286100"/>
    </source>
</evidence>
<evidence type="ECO:0000256" key="3">
    <source>
        <dbReference type="ARBA" id="ARBA00022970"/>
    </source>
</evidence>
<dbReference type="InterPro" id="IPR051010">
    <property type="entry name" value="BCAA_transport"/>
</dbReference>
<accession>A0A418WNI3</accession>
<dbReference type="PANTHER" id="PTHR30483:SF6">
    <property type="entry name" value="PERIPLASMIC BINDING PROTEIN OF ABC TRANSPORTER FOR NATURAL AMINO ACIDS"/>
    <property type="match status" value="1"/>
</dbReference>
<keyword evidence="7" id="KW-1185">Reference proteome</keyword>
<dbReference type="Pfam" id="PF13458">
    <property type="entry name" value="Peripla_BP_6"/>
    <property type="match status" value="1"/>
</dbReference>
<evidence type="ECO:0000256" key="2">
    <source>
        <dbReference type="ARBA" id="ARBA00022729"/>
    </source>
</evidence>
<organism evidence="6 7">
    <name type="scientific">Sphingomonas cavernae</name>
    <dbReference type="NCBI Taxonomy" id="2320861"/>
    <lineage>
        <taxon>Bacteria</taxon>
        <taxon>Pseudomonadati</taxon>
        <taxon>Pseudomonadota</taxon>
        <taxon>Alphaproteobacteria</taxon>
        <taxon>Sphingomonadales</taxon>
        <taxon>Sphingomonadaceae</taxon>
        <taxon>Sphingomonas</taxon>
    </lineage>
</organism>
<evidence type="ECO:0000313" key="6">
    <source>
        <dbReference type="EMBL" id="RJF91566.1"/>
    </source>
</evidence>
<dbReference type="Proteomes" id="UP000286100">
    <property type="component" value="Unassembled WGS sequence"/>
</dbReference>
<dbReference type="EMBL" id="QYUM01000003">
    <property type="protein sequence ID" value="RJF91566.1"/>
    <property type="molecule type" value="Genomic_DNA"/>
</dbReference>
<dbReference type="SUPFAM" id="SSF53822">
    <property type="entry name" value="Periplasmic binding protein-like I"/>
    <property type="match status" value="1"/>
</dbReference>